<keyword evidence="7" id="KW-0276">Fatty acid metabolism</keyword>
<evidence type="ECO:0000256" key="2">
    <source>
        <dbReference type="ARBA" id="ARBA00010930"/>
    </source>
</evidence>
<keyword evidence="3" id="KW-0813">Transport</keyword>
<keyword evidence="11" id="KW-0496">Mitochondrion</keyword>
<dbReference type="PROSITE" id="PS50075">
    <property type="entry name" value="CARRIER"/>
    <property type="match status" value="1"/>
</dbReference>
<dbReference type="GO" id="GO:0000036">
    <property type="term" value="F:acyl carrier activity"/>
    <property type="evidence" value="ECO:0007669"/>
    <property type="project" value="TreeGrafter"/>
</dbReference>
<dbReference type="WBParaSite" id="TCONS_00009627.p1">
    <property type="protein sequence ID" value="TCONS_00009627.p1"/>
    <property type="gene ID" value="XLOC_007409"/>
</dbReference>
<dbReference type="AlphaFoldDB" id="A0A0K0EE55"/>
<keyword evidence="6" id="KW-0597">Phosphoprotein</keyword>
<dbReference type="PANTHER" id="PTHR20863">
    <property type="entry name" value="ACYL CARRIER PROTEIN"/>
    <property type="match status" value="1"/>
</dbReference>
<name>A0A0K0EE55_STRER</name>
<dbReference type="Proteomes" id="UP000035681">
    <property type="component" value="Unplaced"/>
</dbReference>
<evidence type="ECO:0000256" key="6">
    <source>
        <dbReference type="ARBA" id="ARBA00022553"/>
    </source>
</evidence>
<dbReference type="WBParaSite" id="SSTP_0000776700.1">
    <property type="protein sequence ID" value="SSTP_0000776700.1"/>
    <property type="gene ID" value="SSTP_0000776700"/>
</dbReference>
<dbReference type="InterPro" id="IPR036736">
    <property type="entry name" value="ACP-like_sf"/>
</dbReference>
<evidence type="ECO:0000256" key="3">
    <source>
        <dbReference type="ARBA" id="ARBA00022448"/>
    </source>
</evidence>
<accession>A0A0K0EE55</accession>
<dbReference type="InterPro" id="IPR006162">
    <property type="entry name" value="Ppantetheine_attach_site"/>
</dbReference>
<evidence type="ECO:0000256" key="11">
    <source>
        <dbReference type="ARBA" id="ARBA00023128"/>
    </source>
</evidence>
<reference evidence="16" key="1">
    <citation type="submission" date="2015-08" db="UniProtKB">
        <authorList>
            <consortium name="WormBaseParasite"/>
        </authorList>
    </citation>
    <scope>IDENTIFICATION</scope>
</reference>
<evidence type="ECO:0000256" key="7">
    <source>
        <dbReference type="ARBA" id="ARBA00022832"/>
    </source>
</evidence>
<dbReference type="GO" id="GO:0005739">
    <property type="term" value="C:mitochondrion"/>
    <property type="evidence" value="ECO:0007669"/>
    <property type="project" value="UniProtKB-SubCell"/>
</dbReference>
<sequence>MFGRRFSRALASTARGILFASRQPTVFRPAIVSTNILPTHNLHTSVPCFSAKVELTKAQIEARIKLVLGCFDKVQKTDISMDDDFFKDLGLDSLDFVEVICAIEEEFNFSIPEGISDNFKTPKDILQFICDKEDVFE</sequence>
<evidence type="ECO:0000256" key="4">
    <source>
        <dbReference type="ARBA" id="ARBA00022450"/>
    </source>
</evidence>
<evidence type="ECO:0000256" key="5">
    <source>
        <dbReference type="ARBA" id="ARBA00022516"/>
    </source>
</evidence>
<dbReference type="PROSITE" id="PS00012">
    <property type="entry name" value="PHOSPHOPANTETHEINE"/>
    <property type="match status" value="1"/>
</dbReference>
<comment type="function">
    <text evidence="13">Carrier of the growing fatty acid chain in fatty acid biosynthesis.</text>
</comment>
<dbReference type="Pfam" id="PF00550">
    <property type="entry name" value="PP-binding"/>
    <property type="match status" value="1"/>
</dbReference>
<keyword evidence="9" id="KW-0249">Electron transport</keyword>
<organism evidence="16">
    <name type="scientific">Strongyloides stercoralis</name>
    <name type="common">Threadworm</name>
    <dbReference type="NCBI Taxonomy" id="6248"/>
    <lineage>
        <taxon>Eukaryota</taxon>
        <taxon>Metazoa</taxon>
        <taxon>Ecdysozoa</taxon>
        <taxon>Nematoda</taxon>
        <taxon>Chromadorea</taxon>
        <taxon>Rhabditida</taxon>
        <taxon>Tylenchina</taxon>
        <taxon>Panagrolaimomorpha</taxon>
        <taxon>Strongyloidoidea</taxon>
        <taxon>Strongyloididae</taxon>
        <taxon>Strongyloides</taxon>
    </lineage>
</organism>
<keyword evidence="5 13" id="KW-0444">Lipid biosynthesis</keyword>
<evidence type="ECO:0000256" key="13">
    <source>
        <dbReference type="RuleBase" id="RU000722"/>
    </source>
</evidence>
<comment type="subcellular location">
    <subcellularLocation>
        <location evidence="1">Mitochondrion</location>
    </subcellularLocation>
</comment>
<comment type="similarity">
    <text evidence="2">Belongs to the acyl carrier protein (ACP) family.</text>
</comment>
<evidence type="ECO:0000256" key="12">
    <source>
        <dbReference type="ARBA" id="ARBA00023160"/>
    </source>
</evidence>
<keyword evidence="8" id="KW-0809">Transit peptide</keyword>
<feature type="domain" description="Carrier" evidence="14">
    <location>
        <begin position="54"/>
        <end position="133"/>
    </location>
</feature>
<dbReference type="GO" id="GO:0000035">
    <property type="term" value="F:acyl binding"/>
    <property type="evidence" value="ECO:0007669"/>
    <property type="project" value="TreeGrafter"/>
</dbReference>
<evidence type="ECO:0000256" key="1">
    <source>
        <dbReference type="ARBA" id="ARBA00004173"/>
    </source>
</evidence>
<evidence type="ECO:0000256" key="9">
    <source>
        <dbReference type="ARBA" id="ARBA00022982"/>
    </source>
</evidence>
<dbReference type="SUPFAM" id="SSF47336">
    <property type="entry name" value="ACP-like"/>
    <property type="match status" value="1"/>
</dbReference>
<keyword evidence="12 13" id="KW-0275">Fatty acid biosynthesis</keyword>
<dbReference type="HAMAP" id="MF_01217">
    <property type="entry name" value="Acyl_carrier"/>
    <property type="match status" value="1"/>
</dbReference>
<proteinExistence type="inferred from homology"/>
<keyword evidence="10" id="KW-0443">Lipid metabolism</keyword>
<evidence type="ECO:0000313" key="16">
    <source>
        <dbReference type="WBParaSite" id="SSTP_0000776700.1"/>
    </source>
</evidence>
<keyword evidence="4 13" id="KW-0596">Phosphopantetheine</keyword>
<evidence type="ECO:0000313" key="15">
    <source>
        <dbReference type="Proteomes" id="UP000035681"/>
    </source>
</evidence>
<evidence type="ECO:0000256" key="8">
    <source>
        <dbReference type="ARBA" id="ARBA00022946"/>
    </source>
</evidence>
<dbReference type="STRING" id="6248.A0A0K0EE55"/>
<keyword evidence="15" id="KW-1185">Reference proteome</keyword>
<dbReference type="Gene3D" id="1.10.1200.10">
    <property type="entry name" value="ACP-like"/>
    <property type="match status" value="1"/>
</dbReference>
<evidence type="ECO:0000259" key="14">
    <source>
        <dbReference type="PROSITE" id="PS50075"/>
    </source>
</evidence>
<evidence type="ECO:0000256" key="10">
    <source>
        <dbReference type="ARBA" id="ARBA00023098"/>
    </source>
</evidence>
<dbReference type="PANTHER" id="PTHR20863:SF28">
    <property type="entry name" value="ACYL CARRIER PROTEIN, MITOCHONDRIAL"/>
    <property type="match status" value="1"/>
</dbReference>
<dbReference type="InterPro" id="IPR009081">
    <property type="entry name" value="PP-bd_ACP"/>
</dbReference>
<dbReference type="InterPro" id="IPR003231">
    <property type="entry name" value="ACP"/>
</dbReference>
<protein>
    <recommendedName>
        <fullName evidence="13">Acyl carrier protein</fullName>
    </recommendedName>
</protein>